<sequence length="126" mass="13569">MSYISSTREALTTALKFAKQAVELDSSTDSKPNDTIAAYSQAIMLLSEALTRIRSKVDGVKDVSAELELRRLQNVHDTYADRMATLSVIYDIPVAPISSSSSTTLASLLTSSTSSSHSSNIPRSLL</sequence>
<gene>
    <name evidence="1" type="ORF">JR316_005027</name>
</gene>
<evidence type="ECO:0000313" key="1">
    <source>
        <dbReference type="EMBL" id="KAG5170638.1"/>
    </source>
</evidence>
<proteinExistence type="predicted"/>
<comment type="caution">
    <text evidence="1">The sequence shown here is derived from an EMBL/GenBank/DDBJ whole genome shotgun (WGS) entry which is preliminary data.</text>
</comment>
<dbReference type="AlphaFoldDB" id="A0A8H7Y3S6"/>
<dbReference type="OrthoDB" id="2245455at2759"/>
<name>A0A8H7Y3S6_PSICU</name>
<protein>
    <recommendedName>
        <fullName evidence="2">MIT domain-containing protein</fullName>
    </recommendedName>
</protein>
<evidence type="ECO:0008006" key="2">
    <source>
        <dbReference type="Google" id="ProtNLM"/>
    </source>
</evidence>
<reference evidence="1" key="1">
    <citation type="submission" date="2021-02" db="EMBL/GenBank/DDBJ databases">
        <title>Psilocybe cubensis genome.</title>
        <authorList>
            <person name="Mckernan K.J."/>
            <person name="Crawford S."/>
            <person name="Trippe A."/>
            <person name="Kane L.T."/>
            <person name="Mclaughlin S."/>
        </authorList>
    </citation>
    <scope>NUCLEOTIDE SEQUENCE [LARGE SCALE GENOMIC DNA]</scope>
    <source>
        <strain evidence="1">MGC-MH-2018</strain>
    </source>
</reference>
<accession>A0A8H7Y3S6</accession>
<organism evidence="1">
    <name type="scientific">Psilocybe cubensis</name>
    <name type="common">Psychedelic mushroom</name>
    <name type="synonym">Stropharia cubensis</name>
    <dbReference type="NCBI Taxonomy" id="181762"/>
    <lineage>
        <taxon>Eukaryota</taxon>
        <taxon>Fungi</taxon>
        <taxon>Dikarya</taxon>
        <taxon>Basidiomycota</taxon>
        <taxon>Agaricomycotina</taxon>
        <taxon>Agaricomycetes</taxon>
        <taxon>Agaricomycetidae</taxon>
        <taxon>Agaricales</taxon>
        <taxon>Agaricineae</taxon>
        <taxon>Strophariaceae</taxon>
        <taxon>Psilocybe</taxon>
    </lineage>
</organism>
<dbReference type="EMBL" id="JAFIQS010000004">
    <property type="protein sequence ID" value="KAG5170638.1"/>
    <property type="molecule type" value="Genomic_DNA"/>
</dbReference>